<keyword evidence="1" id="KW-0472">Membrane</keyword>
<proteinExistence type="predicted"/>
<protein>
    <submittedName>
        <fullName evidence="2">DUF2975 domain-containing protein</fullName>
    </submittedName>
</protein>
<dbReference type="Proteomes" id="UP000429211">
    <property type="component" value="Unassembled WGS sequence"/>
</dbReference>
<gene>
    <name evidence="3" type="ORF">BDLFYP24_01690</name>
    <name evidence="2" type="ORF">GBB04_06625</name>
</gene>
<dbReference type="Pfam" id="PF11188">
    <property type="entry name" value="DUF2975"/>
    <property type="match status" value="1"/>
</dbReference>
<dbReference type="RefSeq" id="WP_034521376.1">
    <property type="nucleotide sequence ID" value="NZ_CACRSP010000003.1"/>
</dbReference>
<reference evidence="3" key="2">
    <citation type="submission" date="2019-11" db="EMBL/GenBank/DDBJ databases">
        <authorList>
            <person name="Feng L."/>
        </authorList>
    </citation>
    <scope>NUCLEOTIDE SEQUENCE</scope>
    <source>
        <strain evidence="3">BdentiumLFYP24</strain>
    </source>
</reference>
<sequence>MSDRLVCRCGVIGALRVLIILFAVCCLGLQIGLFVVACGVAAAHPHADALHWLYVIDGALMVACFEIALIPLWRLLTLARRRDVFSGEAVHWTNGILACAGAEAVLVVLLMLSQIWMSPSMLLADVLGVERDLVRFAILGAGLVSLLLIAAFELLMLVMRSLLMQAIEQRDELAAVI</sequence>
<name>A0A6N2STQ6_9BIFI</name>
<accession>A0A6N2STQ6</accession>
<evidence type="ECO:0000313" key="4">
    <source>
        <dbReference type="Proteomes" id="UP000429211"/>
    </source>
</evidence>
<evidence type="ECO:0000256" key="1">
    <source>
        <dbReference type="SAM" id="Phobius"/>
    </source>
</evidence>
<keyword evidence="1" id="KW-1133">Transmembrane helix</keyword>
<organism evidence="3">
    <name type="scientific">Bifidobacterium dentium</name>
    <dbReference type="NCBI Taxonomy" id="1689"/>
    <lineage>
        <taxon>Bacteria</taxon>
        <taxon>Bacillati</taxon>
        <taxon>Actinomycetota</taxon>
        <taxon>Actinomycetes</taxon>
        <taxon>Bifidobacteriales</taxon>
        <taxon>Bifidobacteriaceae</taxon>
        <taxon>Bifidobacterium</taxon>
    </lineage>
</organism>
<feature type="transmembrane region" description="Helical" evidence="1">
    <location>
        <begin position="94"/>
        <end position="116"/>
    </location>
</feature>
<dbReference type="EMBL" id="CACRSP010000003">
    <property type="protein sequence ID" value="VYS96917.1"/>
    <property type="molecule type" value="Genomic_DNA"/>
</dbReference>
<feature type="transmembrane region" description="Helical" evidence="1">
    <location>
        <begin position="12"/>
        <end position="43"/>
    </location>
</feature>
<dbReference type="InterPro" id="IPR021354">
    <property type="entry name" value="DUF2975"/>
</dbReference>
<evidence type="ECO:0000313" key="2">
    <source>
        <dbReference type="EMBL" id="KAB7460724.1"/>
    </source>
</evidence>
<dbReference type="EMBL" id="WDPD01000005">
    <property type="protein sequence ID" value="KAB7460724.1"/>
    <property type="molecule type" value="Genomic_DNA"/>
</dbReference>
<feature type="transmembrane region" description="Helical" evidence="1">
    <location>
        <begin position="136"/>
        <end position="158"/>
    </location>
</feature>
<evidence type="ECO:0000313" key="3">
    <source>
        <dbReference type="EMBL" id="VYS96917.1"/>
    </source>
</evidence>
<dbReference type="AlphaFoldDB" id="A0A6N2STQ6"/>
<feature type="transmembrane region" description="Helical" evidence="1">
    <location>
        <begin position="49"/>
        <end position="73"/>
    </location>
</feature>
<keyword evidence="1" id="KW-0812">Transmembrane</keyword>
<reference evidence="2 4" key="1">
    <citation type="journal article" date="2019" name="Nat. Med.">
        <title>A library of human gut bacterial isolates paired with longitudinal multiomics data enables mechanistic microbiome research.</title>
        <authorList>
            <person name="Poyet M."/>
            <person name="Groussin M."/>
            <person name="Gibbons S.M."/>
            <person name="Avila-Pacheco J."/>
            <person name="Jiang X."/>
            <person name="Kearney S.M."/>
            <person name="Perrotta A.R."/>
            <person name="Berdy B."/>
            <person name="Zhao S."/>
            <person name="Lieberman T.D."/>
            <person name="Swanson P.K."/>
            <person name="Smith M."/>
            <person name="Roesemann S."/>
            <person name="Alexander J.E."/>
            <person name="Rich S.A."/>
            <person name="Livny J."/>
            <person name="Vlamakis H."/>
            <person name="Clish C."/>
            <person name="Bullock K."/>
            <person name="Deik A."/>
            <person name="Scott J."/>
            <person name="Pierce K.A."/>
            <person name="Xavier R.J."/>
            <person name="Alm E.J."/>
        </authorList>
    </citation>
    <scope>NUCLEOTIDE SEQUENCE [LARGE SCALE GENOMIC DNA]</scope>
    <source>
        <strain evidence="2 4">BIOML-A2</strain>
    </source>
</reference>